<protein>
    <submittedName>
        <fullName evidence="1">Uncharacterized protein</fullName>
    </submittedName>
</protein>
<dbReference type="RefSeq" id="WP_185032001.1">
    <property type="nucleotide sequence ID" value="NZ_BNBN01000001.1"/>
</dbReference>
<comment type="caution">
    <text evidence="1">The sequence shown here is derived from an EMBL/GenBank/DDBJ whole genome shotgun (WGS) entry which is preliminary data.</text>
</comment>
<organism evidence="1 2">
    <name type="scientific">Streptomyces candidus</name>
    <dbReference type="NCBI Taxonomy" id="67283"/>
    <lineage>
        <taxon>Bacteria</taxon>
        <taxon>Bacillati</taxon>
        <taxon>Actinomycetota</taxon>
        <taxon>Actinomycetes</taxon>
        <taxon>Kitasatosporales</taxon>
        <taxon>Streptomycetaceae</taxon>
        <taxon>Streptomyces</taxon>
    </lineage>
</organism>
<dbReference type="EMBL" id="JACHEM010000008">
    <property type="protein sequence ID" value="MBB6437042.1"/>
    <property type="molecule type" value="Genomic_DNA"/>
</dbReference>
<gene>
    <name evidence="1" type="ORF">HNQ79_003517</name>
</gene>
<evidence type="ECO:0000313" key="2">
    <source>
        <dbReference type="Proteomes" id="UP000540423"/>
    </source>
</evidence>
<proteinExistence type="predicted"/>
<dbReference type="Proteomes" id="UP000540423">
    <property type="component" value="Unassembled WGS sequence"/>
</dbReference>
<keyword evidence="2" id="KW-1185">Reference proteome</keyword>
<evidence type="ECO:0000313" key="1">
    <source>
        <dbReference type="EMBL" id="MBB6437042.1"/>
    </source>
</evidence>
<accession>A0A7X0HG39</accession>
<dbReference type="AlphaFoldDB" id="A0A7X0HG39"/>
<name>A0A7X0HG39_9ACTN</name>
<reference evidence="1 2" key="1">
    <citation type="submission" date="2020-08" db="EMBL/GenBank/DDBJ databases">
        <title>Genomic Encyclopedia of Type Strains, Phase IV (KMG-IV): sequencing the most valuable type-strain genomes for metagenomic binning, comparative biology and taxonomic classification.</title>
        <authorList>
            <person name="Goeker M."/>
        </authorList>
    </citation>
    <scope>NUCLEOTIDE SEQUENCE [LARGE SCALE GENOMIC DNA]</scope>
    <source>
        <strain evidence="1 2">DSM 40141</strain>
    </source>
</reference>
<sequence length="114" mass="12546">MRTDDHPRRARRLLPWVGPEGKPCYLLGDSNGSGTGHISRMADDIESVQLTMSAELLDHAADLLADRKATAVQLQFLAACMAQSLRDVRRIAVSRGARIPVPQEDGDDRPELEV</sequence>